<protein>
    <recommendedName>
        <fullName evidence="2">DUF2493 domain-containing protein</fullName>
    </recommendedName>
</protein>
<gene>
    <name evidence="1" type="ORF">LCGC14_2407800</name>
</gene>
<dbReference type="AlphaFoldDB" id="A0A0F9E5Q3"/>
<comment type="caution">
    <text evidence="1">The sequence shown here is derived from an EMBL/GenBank/DDBJ whole genome shotgun (WGS) entry which is preliminary data.</text>
</comment>
<reference evidence="1" key="1">
    <citation type="journal article" date="2015" name="Nature">
        <title>Complex archaea that bridge the gap between prokaryotes and eukaryotes.</title>
        <authorList>
            <person name="Spang A."/>
            <person name="Saw J.H."/>
            <person name="Jorgensen S.L."/>
            <person name="Zaremba-Niedzwiedzka K."/>
            <person name="Martijn J."/>
            <person name="Lind A.E."/>
            <person name="van Eijk R."/>
            <person name="Schleper C."/>
            <person name="Guy L."/>
            <person name="Ettema T.J."/>
        </authorList>
    </citation>
    <scope>NUCLEOTIDE SEQUENCE</scope>
</reference>
<accession>A0A0F9E5Q3</accession>
<dbReference type="EMBL" id="LAZR01036307">
    <property type="protein sequence ID" value="KKL25191.1"/>
    <property type="molecule type" value="Genomic_DNA"/>
</dbReference>
<name>A0A0F9E5Q3_9ZZZZ</name>
<proteinExistence type="predicted"/>
<evidence type="ECO:0000313" key="1">
    <source>
        <dbReference type="EMBL" id="KKL25191.1"/>
    </source>
</evidence>
<sequence length="202" mass="22492">MITFHVPLLQSGERGEFQFSVSGRSVLFAGSRYAELPSQTCSLLISEFTRLGFRFFVGCARGVDSCFRQALARGSCRDRCFVECAFPQRVKSASLLGLTAEVVVPENLPPKAALHRRTLWMVKRSSLAVLFSQNPRDGSWGKGSQLVYRASMYHLKPVFVVSSTPPPTSIHYRLMPSELFGVVKGFWAVPHPMWEGGPCDDD</sequence>
<evidence type="ECO:0008006" key="2">
    <source>
        <dbReference type="Google" id="ProtNLM"/>
    </source>
</evidence>
<organism evidence="1">
    <name type="scientific">marine sediment metagenome</name>
    <dbReference type="NCBI Taxonomy" id="412755"/>
    <lineage>
        <taxon>unclassified sequences</taxon>
        <taxon>metagenomes</taxon>
        <taxon>ecological metagenomes</taxon>
    </lineage>
</organism>